<organism evidence="4 5">
    <name type="scientific">Actinomadura namibiensis</name>
    <dbReference type="NCBI Taxonomy" id="182080"/>
    <lineage>
        <taxon>Bacteria</taxon>
        <taxon>Bacillati</taxon>
        <taxon>Actinomycetota</taxon>
        <taxon>Actinomycetes</taxon>
        <taxon>Streptosporangiales</taxon>
        <taxon>Thermomonosporaceae</taxon>
        <taxon>Actinomadura</taxon>
    </lineage>
</organism>
<evidence type="ECO:0000259" key="2">
    <source>
        <dbReference type="Pfam" id="PF13556"/>
    </source>
</evidence>
<dbReference type="InterPro" id="IPR041522">
    <property type="entry name" value="CdaR_GGDEF"/>
</dbReference>
<evidence type="ECO:0008006" key="6">
    <source>
        <dbReference type="Google" id="ProtNLM"/>
    </source>
</evidence>
<dbReference type="EMBL" id="JACJIA010000005">
    <property type="protein sequence ID" value="MBA8952671.1"/>
    <property type="molecule type" value="Genomic_DNA"/>
</dbReference>
<dbReference type="InterPro" id="IPR051448">
    <property type="entry name" value="CdaR-like_regulators"/>
</dbReference>
<gene>
    <name evidence="4" type="ORF">HNR61_004317</name>
</gene>
<comment type="caution">
    <text evidence="4">The sequence shown here is derived from an EMBL/GenBank/DDBJ whole genome shotgun (WGS) entry which is preliminary data.</text>
</comment>
<evidence type="ECO:0000259" key="3">
    <source>
        <dbReference type="Pfam" id="PF17853"/>
    </source>
</evidence>
<dbReference type="RefSeq" id="WP_312898013.1">
    <property type="nucleotide sequence ID" value="NZ_BAAALP010000005.1"/>
</dbReference>
<dbReference type="Gene3D" id="1.10.10.2840">
    <property type="entry name" value="PucR C-terminal helix-turn-helix domain"/>
    <property type="match status" value="1"/>
</dbReference>
<evidence type="ECO:0000313" key="4">
    <source>
        <dbReference type="EMBL" id="MBA8952671.1"/>
    </source>
</evidence>
<keyword evidence="5" id="KW-1185">Reference proteome</keyword>
<name>A0A7W3LQU5_ACTNM</name>
<evidence type="ECO:0000256" key="1">
    <source>
        <dbReference type="ARBA" id="ARBA00006754"/>
    </source>
</evidence>
<dbReference type="AlphaFoldDB" id="A0A7W3LQU5"/>
<dbReference type="InterPro" id="IPR025736">
    <property type="entry name" value="PucR_C-HTH_dom"/>
</dbReference>
<proteinExistence type="inferred from homology"/>
<reference evidence="4 5" key="1">
    <citation type="submission" date="2020-08" db="EMBL/GenBank/DDBJ databases">
        <title>Genomic Encyclopedia of Type Strains, Phase IV (KMG-IV): sequencing the most valuable type-strain genomes for metagenomic binning, comparative biology and taxonomic classification.</title>
        <authorList>
            <person name="Goeker M."/>
        </authorList>
    </citation>
    <scope>NUCLEOTIDE SEQUENCE [LARGE SCALE GENOMIC DNA]</scope>
    <source>
        <strain evidence="4 5">DSM 44197</strain>
    </source>
</reference>
<dbReference type="Pfam" id="PF17853">
    <property type="entry name" value="GGDEF_2"/>
    <property type="match status" value="1"/>
</dbReference>
<feature type="domain" description="CdaR GGDEF-like" evidence="3">
    <location>
        <begin position="149"/>
        <end position="271"/>
    </location>
</feature>
<dbReference type="Pfam" id="PF13556">
    <property type="entry name" value="HTH_30"/>
    <property type="match status" value="1"/>
</dbReference>
<accession>A0A7W3LQU5</accession>
<dbReference type="PANTHER" id="PTHR33744:SF1">
    <property type="entry name" value="DNA-BINDING TRANSCRIPTIONAL ACTIVATOR ADER"/>
    <property type="match status" value="1"/>
</dbReference>
<sequence length="394" mass="42000">MTTEHETWTVDAGAIAARAAADAGASAELASFLDGYIEMLVAVSATGRRLGRAELETRRVLGAAAVEQNVPLRALVDLYLSANWLTWRELPGIAEADGATVRAIADSVMRAADDDAIVALAEGYDQAQRLVVRQEEARRREFIDDLLYGRSDLGRLAETAERFGLHLAGQLAVAVARAGHSLVDGDGMTRRVESSMRVRFGARDVLVTAKDGSLVCIATGTATADMPAEFARQVELALGADRRWRVGVGRPHTGPGGAVRSYEEACQTLDLAESLGLAAPVMNAADLLVFQVLLRDRGALIDLVATVLGPLEQARGGARPLLDTLAGYFASGGITAAAARHLHLSVRAVTYRLDRIKQLTGHDVADPTQRFALEAAVLGARLLDWPSRPLPPSE</sequence>
<comment type="similarity">
    <text evidence="1">Belongs to the CdaR family.</text>
</comment>
<dbReference type="Proteomes" id="UP000572680">
    <property type="component" value="Unassembled WGS sequence"/>
</dbReference>
<feature type="domain" description="PucR C-terminal helix-turn-helix" evidence="2">
    <location>
        <begin position="321"/>
        <end position="377"/>
    </location>
</feature>
<dbReference type="InterPro" id="IPR042070">
    <property type="entry name" value="PucR_C-HTH_sf"/>
</dbReference>
<evidence type="ECO:0000313" key="5">
    <source>
        <dbReference type="Proteomes" id="UP000572680"/>
    </source>
</evidence>
<dbReference type="PANTHER" id="PTHR33744">
    <property type="entry name" value="CARBOHYDRATE DIACID REGULATOR"/>
    <property type="match status" value="1"/>
</dbReference>
<protein>
    <recommendedName>
        <fullName evidence="6">CdaR family transcriptional regulator</fullName>
    </recommendedName>
</protein>